<evidence type="ECO:0000313" key="3">
    <source>
        <dbReference type="Proteomes" id="UP000824890"/>
    </source>
</evidence>
<keyword evidence="1" id="KW-1133">Transmembrane helix</keyword>
<keyword evidence="1" id="KW-0472">Membrane</keyword>
<feature type="non-terminal residue" evidence="2">
    <location>
        <position position="50"/>
    </location>
</feature>
<protein>
    <submittedName>
        <fullName evidence="2">Uncharacterized protein</fullName>
    </submittedName>
</protein>
<name>A0ABQ7XTM6_BRANA</name>
<evidence type="ECO:0000313" key="2">
    <source>
        <dbReference type="EMBL" id="KAH0859310.1"/>
    </source>
</evidence>
<comment type="caution">
    <text evidence="2">The sequence shown here is derived from an EMBL/GenBank/DDBJ whole genome shotgun (WGS) entry which is preliminary data.</text>
</comment>
<evidence type="ECO:0000256" key="1">
    <source>
        <dbReference type="SAM" id="Phobius"/>
    </source>
</evidence>
<feature type="transmembrane region" description="Helical" evidence="1">
    <location>
        <begin position="30"/>
        <end position="49"/>
    </location>
</feature>
<accession>A0ABQ7XTM6</accession>
<dbReference type="EMBL" id="JAGKQM010000019">
    <property type="protein sequence ID" value="KAH0859310.1"/>
    <property type="molecule type" value="Genomic_DNA"/>
</dbReference>
<sequence length="50" mass="5639">MRSRGFSARSSQINNVGSIDQALMQSMDLIVFRFVNTYGVLLLLLMTMLV</sequence>
<dbReference type="Proteomes" id="UP000824890">
    <property type="component" value="Unassembled WGS sequence"/>
</dbReference>
<gene>
    <name evidence="2" type="ORF">HID58_087571</name>
</gene>
<keyword evidence="1" id="KW-0812">Transmembrane</keyword>
<reference evidence="2 3" key="1">
    <citation type="submission" date="2021-05" db="EMBL/GenBank/DDBJ databases">
        <title>Genome Assembly of Synthetic Allotetraploid Brassica napus Reveals Homoeologous Exchanges between Subgenomes.</title>
        <authorList>
            <person name="Davis J.T."/>
        </authorList>
    </citation>
    <scope>NUCLEOTIDE SEQUENCE [LARGE SCALE GENOMIC DNA]</scope>
    <source>
        <strain evidence="3">cv. Da-Ae</strain>
        <tissue evidence="2">Seedling</tissue>
    </source>
</reference>
<proteinExistence type="predicted"/>
<organism evidence="2 3">
    <name type="scientific">Brassica napus</name>
    <name type="common">Rape</name>
    <dbReference type="NCBI Taxonomy" id="3708"/>
    <lineage>
        <taxon>Eukaryota</taxon>
        <taxon>Viridiplantae</taxon>
        <taxon>Streptophyta</taxon>
        <taxon>Embryophyta</taxon>
        <taxon>Tracheophyta</taxon>
        <taxon>Spermatophyta</taxon>
        <taxon>Magnoliopsida</taxon>
        <taxon>eudicotyledons</taxon>
        <taxon>Gunneridae</taxon>
        <taxon>Pentapetalae</taxon>
        <taxon>rosids</taxon>
        <taxon>malvids</taxon>
        <taxon>Brassicales</taxon>
        <taxon>Brassicaceae</taxon>
        <taxon>Brassiceae</taxon>
        <taxon>Brassica</taxon>
    </lineage>
</organism>
<keyword evidence="3" id="KW-1185">Reference proteome</keyword>